<dbReference type="Proteomes" id="UP001159363">
    <property type="component" value="Chromosome 13"/>
</dbReference>
<evidence type="ECO:0000313" key="2">
    <source>
        <dbReference type="Proteomes" id="UP001159363"/>
    </source>
</evidence>
<accession>A0ABQ9GA00</accession>
<protein>
    <submittedName>
        <fullName evidence="1">Uncharacterized protein</fullName>
    </submittedName>
</protein>
<reference evidence="1 2" key="1">
    <citation type="submission" date="2023-02" db="EMBL/GenBank/DDBJ databases">
        <title>LHISI_Scaffold_Assembly.</title>
        <authorList>
            <person name="Stuart O.P."/>
            <person name="Cleave R."/>
            <person name="Magrath M.J.L."/>
            <person name="Mikheyev A.S."/>
        </authorList>
    </citation>
    <scope>NUCLEOTIDE SEQUENCE [LARGE SCALE GENOMIC DNA]</scope>
    <source>
        <strain evidence="1">Daus_M_001</strain>
        <tissue evidence="1">Leg muscle</tissue>
    </source>
</reference>
<evidence type="ECO:0000313" key="1">
    <source>
        <dbReference type="EMBL" id="KAJ8869250.1"/>
    </source>
</evidence>
<comment type="caution">
    <text evidence="1">The sequence shown here is derived from an EMBL/GenBank/DDBJ whole genome shotgun (WGS) entry which is preliminary data.</text>
</comment>
<name>A0ABQ9GA00_9NEOP</name>
<organism evidence="1 2">
    <name type="scientific">Dryococelus australis</name>
    <dbReference type="NCBI Taxonomy" id="614101"/>
    <lineage>
        <taxon>Eukaryota</taxon>
        <taxon>Metazoa</taxon>
        <taxon>Ecdysozoa</taxon>
        <taxon>Arthropoda</taxon>
        <taxon>Hexapoda</taxon>
        <taxon>Insecta</taxon>
        <taxon>Pterygota</taxon>
        <taxon>Neoptera</taxon>
        <taxon>Polyneoptera</taxon>
        <taxon>Phasmatodea</taxon>
        <taxon>Verophasmatodea</taxon>
        <taxon>Anareolatae</taxon>
        <taxon>Phasmatidae</taxon>
        <taxon>Eurycanthinae</taxon>
        <taxon>Dryococelus</taxon>
    </lineage>
</organism>
<dbReference type="EMBL" id="JARBHB010000014">
    <property type="protein sequence ID" value="KAJ8869250.1"/>
    <property type="molecule type" value="Genomic_DNA"/>
</dbReference>
<keyword evidence="2" id="KW-1185">Reference proteome</keyword>
<proteinExistence type="predicted"/>
<gene>
    <name evidence="1" type="ORF">PR048_030822</name>
</gene>
<sequence length="616" mass="68533">MVQKSSFNTFWTTLELRSSNLNRQLLFPLHVSDDMMHVSSWQSNSSSLQPATGQSHTSGYRCRYREFELGTDIQTFLERWTCPPLQEKPPYTTNGLCCHVPSVEQHRGRGGSVVRIITSHQGEPVESLPNFHMWELCRMIPLAGGFPQGSPVSPSFAFRPCFILASLHPHRFSMTKPIYSFVKYTEIVHVFQVQLVPSNPRSFPSPGGRGGLVVRLHATHHGEPVTISCGTAPLIFERGNCTGRRRWLAGFLRDLPFPQTLHYGAAPSLHRFTLIGSKNLDVESRSNLFPQSPTHSERCTAIRLSLLAFHPYSRNELEASQSLGATLMVPVRGLPDHEENKTTLEKVSQKVVEKGVGVRKRRRSRGSQPALSLSLSLSLSLGPFRGDKSSFHKFGPGPTFFLLMMGGWGEVFFPNLGSRSSPPPLAPLLIDEAFDFLPAQSVPGASQFVTALRRHVLTTGSACRCYIRRWMRKYGAEVGRCLIETSSSPPALTAFTSRLVFLVDGCRGRPDEADMRRCIRSMPDSSVERGSQGPTSIKHVNNYTALNVTLKQTLNSPMASKKKCEASPGRRLYLKALQSAGYHPETTYLNEKLSPLLHLTGSRQHIELTPGDENLS</sequence>